<keyword evidence="3" id="KW-1185">Reference proteome</keyword>
<dbReference type="Proteomes" id="UP000735302">
    <property type="component" value="Unassembled WGS sequence"/>
</dbReference>
<protein>
    <submittedName>
        <fullName evidence="2">Uncharacterized protein</fullName>
    </submittedName>
</protein>
<feature type="compositionally biased region" description="Polar residues" evidence="1">
    <location>
        <begin position="68"/>
        <end position="81"/>
    </location>
</feature>
<dbReference type="EMBL" id="BLXT01001985">
    <property type="protein sequence ID" value="GFN90102.1"/>
    <property type="molecule type" value="Genomic_DNA"/>
</dbReference>
<proteinExistence type="predicted"/>
<evidence type="ECO:0000256" key="1">
    <source>
        <dbReference type="SAM" id="MobiDB-lite"/>
    </source>
</evidence>
<feature type="compositionally biased region" description="Polar residues" evidence="1">
    <location>
        <begin position="37"/>
        <end position="58"/>
    </location>
</feature>
<feature type="region of interest" description="Disordered" evidence="1">
    <location>
        <begin position="1"/>
        <end position="86"/>
    </location>
</feature>
<accession>A0AAV3Z656</accession>
<feature type="region of interest" description="Disordered" evidence="1">
    <location>
        <begin position="125"/>
        <end position="169"/>
    </location>
</feature>
<dbReference type="AlphaFoldDB" id="A0AAV3Z656"/>
<organism evidence="2 3">
    <name type="scientific">Plakobranchus ocellatus</name>
    <dbReference type="NCBI Taxonomy" id="259542"/>
    <lineage>
        <taxon>Eukaryota</taxon>
        <taxon>Metazoa</taxon>
        <taxon>Spiralia</taxon>
        <taxon>Lophotrochozoa</taxon>
        <taxon>Mollusca</taxon>
        <taxon>Gastropoda</taxon>
        <taxon>Heterobranchia</taxon>
        <taxon>Euthyneura</taxon>
        <taxon>Panpulmonata</taxon>
        <taxon>Sacoglossa</taxon>
        <taxon>Placobranchoidea</taxon>
        <taxon>Plakobranchidae</taxon>
        <taxon>Plakobranchus</taxon>
    </lineage>
</organism>
<reference evidence="2 3" key="1">
    <citation type="journal article" date="2021" name="Elife">
        <title>Chloroplast acquisition without the gene transfer in kleptoplastic sea slugs, Plakobranchus ocellatus.</title>
        <authorList>
            <person name="Maeda T."/>
            <person name="Takahashi S."/>
            <person name="Yoshida T."/>
            <person name="Shimamura S."/>
            <person name="Takaki Y."/>
            <person name="Nagai Y."/>
            <person name="Toyoda A."/>
            <person name="Suzuki Y."/>
            <person name="Arimoto A."/>
            <person name="Ishii H."/>
            <person name="Satoh N."/>
            <person name="Nishiyama T."/>
            <person name="Hasebe M."/>
            <person name="Maruyama T."/>
            <person name="Minagawa J."/>
            <person name="Obokata J."/>
            <person name="Shigenobu S."/>
        </authorList>
    </citation>
    <scope>NUCLEOTIDE SEQUENCE [LARGE SCALE GENOMIC DNA]</scope>
</reference>
<name>A0AAV3Z656_9GAST</name>
<gene>
    <name evidence="2" type="ORF">PoB_001660800</name>
</gene>
<comment type="caution">
    <text evidence="2">The sequence shown here is derived from an EMBL/GenBank/DDBJ whole genome shotgun (WGS) entry which is preliminary data.</text>
</comment>
<evidence type="ECO:0000313" key="3">
    <source>
        <dbReference type="Proteomes" id="UP000735302"/>
    </source>
</evidence>
<sequence>MTPVHVAHSHSQTDEAGMPVAREPVSASSTEERTGILEQSSSSDVCSQTEAAITTSSGKGPKKVTVTPEVSSSEAHSQTDVINPCGKTLKTDEQAVQATPFAADVFSQTEITSATCNGKLEADVSASAGRSVRVPASADMSSQTESGRNRERGVGGGEDTLQQLDLQQIPGQTSGALDFQCQAWPDSRDVASQVEAEDGM</sequence>
<evidence type="ECO:0000313" key="2">
    <source>
        <dbReference type="EMBL" id="GFN90102.1"/>
    </source>
</evidence>
<feature type="compositionally biased region" description="Polar residues" evidence="1">
    <location>
        <begin position="160"/>
        <end position="169"/>
    </location>
</feature>